<protein>
    <submittedName>
        <fullName evidence="7">Rib/alpha-like domain-containing protein</fullName>
    </submittedName>
</protein>
<dbReference type="Pfam" id="PF18957">
    <property type="entry name" value="RibLong"/>
    <property type="match status" value="1"/>
</dbReference>
<dbReference type="InterPro" id="IPR013378">
    <property type="entry name" value="InlB-like_B-rpt"/>
</dbReference>
<evidence type="ECO:0000259" key="6">
    <source>
        <dbReference type="Pfam" id="PF18957"/>
    </source>
</evidence>
<comment type="caution">
    <text evidence="7">The sequence shown here is derived from an EMBL/GenBank/DDBJ whole genome shotgun (WGS) entry which is preliminary data.</text>
</comment>
<dbReference type="EMBL" id="JBBNPP010000005">
    <property type="protein sequence ID" value="MEQ3346644.1"/>
    <property type="molecule type" value="Genomic_DNA"/>
</dbReference>
<dbReference type="Gene3D" id="2.60.40.10">
    <property type="entry name" value="Immunoglobulins"/>
    <property type="match status" value="1"/>
</dbReference>
<comment type="subcellular location">
    <subcellularLocation>
        <location evidence="1">Cell envelope</location>
    </subcellularLocation>
</comment>
<gene>
    <name evidence="7" type="ORF">AAA073_04235</name>
</gene>
<sequence length="1256" mass="138503">MDKNKKSKTFNKMSIRKGISLSLAALTLAGPIVPYAVYANPTAAVQDTMKKSPAKAPAAYPTNTVNANNWNESEVKGDDYWPLGDLKPVKVGESDPIDMTDINYQGYFVDAEGRTNLRLVYMEASTVVSSVWKNLIIRVDSDLYNKIDWEKSYVVASNGTDTKKFSQGTGSNEKQIDIAELAKPRTGKKTNLPINLVLNEGLDITSLGNKNYVIQSRLTGSKNRLFAYAPGKAPLDYSSYTRQTSISLKDKITSEFLRGPGQSGALIAQQNQFMTEFIANPDKFDDTSDTAVLRTMYGGLADANSSINTVDGKALKRKPIAYMQVFDARLIDYFKADANGVIADTTILEENKDKSNSAKSIPIKMENINKTADGKLAYIVIGESNFSKEGVKVVTVDSLYDHVYDKVWYFTTIDYRIDKKKLSETFETSGQSKEIFSSMSGFVDSNPNGWSIFENSYDGDKNFVVQEGESYIVDVSGISKKDQQGLMIQVGDTTQSLVRAMQGYYNTGKGGFDGIEKANEIAAGIYEFTLREGATIKSGESIRVYLPDNGDAQGPVNFMEMYNGSKYNQGAAKLKLEKDRNINMHLYRKDKGSYKLYYTLRGETEQKVLEFNKGGLWQYTDKDKVLTGIPNRGIDPSGGNFWINTKKLEPGKDIIVEAYNEKGEKEENLTSYFKYRPLAKSNDKYTKMAWVDHQDNSSIISMEKSLFVPYQEVYTNDYTDYGKDELYYNERVDNNHYKNPKDNNVTNEEFMNNTEELLGFTKYQGGNIRMRYYQPDGKVYVGKATADASEYNDDGEVTKDAEKAVNIGGTEYKAYPYKMSLSTLSELRDAGTVEGGKLQLLKDMKLLLNASDGSSLPSNWYETRVKTRVLFDATEGQFEDASKKAVKVVPDNVKYYQEEGYTANGFTGANVKENTGDTFPTAPTAEGKTFLGWVTEEGKTELGNTIVKAEAFDKLDATKKFTAETPVDSHKVVYAIWSEEKLITFDANGGKFADDSTTKTDDLTDGVTAPANPTQDGKTFVGWAKTPDAKETDVIDVTTLTEATTVYAVWKDGATEKTADKVQPEYTEADAQAGQPTTISAPNFTDKDGKDTTKPEGTTFELGKDAPAGAQIDPATGEITYTPAADKAGQNVEIPVVVKYKDGSTDEVKATVTVAPEQGLTINEPANKVPVANKEALTPEEKQAVKDAIKAANPDLGLTDDDITVDEKGNVTVAKDGKEGKLPADKVVEEKQGLTINEPANKVPVANKEALTPEEK</sequence>
<keyword evidence="8" id="KW-1185">Reference proteome</keyword>
<dbReference type="Proteomes" id="UP001491691">
    <property type="component" value="Unassembled WGS sequence"/>
</dbReference>
<evidence type="ECO:0000256" key="3">
    <source>
        <dbReference type="SAM" id="MobiDB-lite"/>
    </source>
</evidence>
<feature type="compositionally biased region" description="Basic and acidic residues" evidence="3">
    <location>
        <begin position="1085"/>
        <end position="1094"/>
    </location>
</feature>
<evidence type="ECO:0000256" key="1">
    <source>
        <dbReference type="ARBA" id="ARBA00004196"/>
    </source>
</evidence>
<dbReference type="InterPro" id="IPR013783">
    <property type="entry name" value="Ig-like_fold"/>
</dbReference>
<dbReference type="Gene3D" id="2.60.40.4270">
    <property type="entry name" value="Listeria-Bacteroides repeat domain"/>
    <property type="match status" value="1"/>
</dbReference>
<feature type="domain" description="Long Rib" evidence="6">
    <location>
        <begin position="1059"/>
        <end position="1154"/>
    </location>
</feature>
<feature type="non-terminal residue" evidence="7">
    <location>
        <position position="1256"/>
    </location>
</feature>
<feature type="chain" id="PRO_5046592746" evidence="4">
    <location>
        <begin position="40"/>
        <end position="1256"/>
    </location>
</feature>
<dbReference type="RefSeq" id="WP_349188554.1">
    <property type="nucleotide sequence ID" value="NZ_JBBNPP010000005.1"/>
</dbReference>
<feature type="compositionally biased region" description="Polar residues" evidence="3">
    <location>
        <begin position="1074"/>
        <end position="1083"/>
    </location>
</feature>
<keyword evidence="2 4" id="KW-0732">Signal</keyword>
<organism evidence="7 8">
    <name type="scientific">Peptoniphilus senegalensis</name>
    <dbReference type="NCBI Taxonomy" id="1465757"/>
    <lineage>
        <taxon>Bacteria</taxon>
        <taxon>Bacillati</taxon>
        <taxon>Bacillota</taxon>
        <taxon>Tissierellia</taxon>
        <taxon>Tissierellales</taxon>
        <taxon>Peptoniphilaceae</taxon>
        <taxon>Peptoniphilus</taxon>
    </lineage>
</organism>
<dbReference type="InterPro" id="IPR044055">
    <property type="entry name" value="RibLong"/>
</dbReference>
<evidence type="ECO:0000256" key="4">
    <source>
        <dbReference type="SAM" id="SignalP"/>
    </source>
</evidence>
<dbReference type="InterPro" id="IPR042229">
    <property type="entry name" value="Listeria/Bacterioides_rpt_sf"/>
</dbReference>
<accession>A0ABV1J1F3</accession>
<dbReference type="NCBIfam" id="NF038186">
    <property type="entry name" value="YPDG_rpt"/>
    <property type="match status" value="1"/>
</dbReference>
<proteinExistence type="predicted"/>
<evidence type="ECO:0000259" key="5">
    <source>
        <dbReference type="Pfam" id="PF18938"/>
    </source>
</evidence>
<evidence type="ECO:0000256" key="2">
    <source>
        <dbReference type="ARBA" id="ARBA00022729"/>
    </source>
</evidence>
<feature type="region of interest" description="Disordered" evidence="3">
    <location>
        <begin position="1230"/>
        <end position="1256"/>
    </location>
</feature>
<name>A0ABV1J1F3_9FIRM</name>
<evidence type="ECO:0000313" key="8">
    <source>
        <dbReference type="Proteomes" id="UP001491691"/>
    </source>
</evidence>
<dbReference type="InterPro" id="IPR044024">
    <property type="entry name" value="aRib"/>
</dbReference>
<feature type="domain" description="Atypical Rib" evidence="5">
    <location>
        <begin position="1161"/>
        <end position="1231"/>
    </location>
</feature>
<dbReference type="Gene3D" id="3.10.20.890">
    <property type="match status" value="1"/>
</dbReference>
<feature type="signal peptide" evidence="4">
    <location>
        <begin position="1"/>
        <end position="39"/>
    </location>
</feature>
<dbReference type="Pfam" id="PF09479">
    <property type="entry name" value="Flg_new"/>
    <property type="match status" value="2"/>
</dbReference>
<feature type="region of interest" description="Disordered" evidence="3">
    <location>
        <begin position="1067"/>
        <end position="1114"/>
    </location>
</feature>
<evidence type="ECO:0000313" key="7">
    <source>
        <dbReference type="EMBL" id="MEQ3346644.1"/>
    </source>
</evidence>
<dbReference type="Pfam" id="PF18938">
    <property type="entry name" value="aRib"/>
    <property type="match status" value="1"/>
</dbReference>
<reference evidence="7 8" key="1">
    <citation type="submission" date="2024-04" db="EMBL/GenBank/DDBJ databases">
        <title>Human intestinal bacterial collection.</title>
        <authorList>
            <person name="Pauvert C."/>
            <person name="Hitch T.C.A."/>
            <person name="Clavel T."/>
        </authorList>
    </citation>
    <scope>NUCLEOTIDE SEQUENCE [LARGE SCALE GENOMIC DNA]</scope>
    <source>
        <strain evidence="7 8">CLA-SR-H019</strain>
    </source>
</reference>